<dbReference type="RefSeq" id="WP_168757511.1">
    <property type="nucleotide sequence ID" value="NZ_CP051487.1"/>
</dbReference>
<comment type="similarity">
    <text evidence="9 10">Belongs to the APS kinase family.</text>
</comment>
<evidence type="ECO:0000256" key="4">
    <source>
        <dbReference type="ARBA" id="ARBA00012121"/>
    </source>
</evidence>
<dbReference type="SUPFAM" id="SSF52540">
    <property type="entry name" value="P-loop containing nucleoside triphosphate hydrolases"/>
    <property type="match status" value="1"/>
</dbReference>
<keyword evidence="8 9" id="KW-0067">ATP-binding</keyword>
<dbReference type="NCBIfam" id="NF003013">
    <property type="entry name" value="PRK03846.1"/>
    <property type="match status" value="1"/>
</dbReference>
<dbReference type="AlphaFoldDB" id="A0AAE6ZSM6"/>
<dbReference type="InterPro" id="IPR027417">
    <property type="entry name" value="P-loop_NTPase"/>
</dbReference>
<dbReference type="Pfam" id="PF01583">
    <property type="entry name" value="APS_kinase"/>
    <property type="match status" value="1"/>
</dbReference>
<evidence type="ECO:0000256" key="10">
    <source>
        <dbReference type="RuleBase" id="RU004347"/>
    </source>
</evidence>
<protein>
    <recommendedName>
        <fullName evidence="4 9">Adenylyl-sulfate kinase</fullName>
        <ecNumber evidence="4 9">2.7.1.25</ecNumber>
    </recommendedName>
    <alternativeName>
        <fullName evidence="9">APS kinase</fullName>
    </alternativeName>
    <alternativeName>
        <fullName evidence="9">ATP adenosine-5'-phosphosulfate 3'-phosphotransferase</fullName>
    </alternativeName>
    <alternativeName>
        <fullName evidence="9">Adenosine-5'-phosphosulfate kinase</fullName>
    </alternativeName>
</protein>
<comment type="catalytic activity">
    <reaction evidence="1 9 10">
        <text>adenosine 5'-phosphosulfate + ATP = 3'-phosphoadenylyl sulfate + ADP + H(+)</text>
        <dbReference type="Rhea" id="RHEA:24152"/>
        <dbReference type="ChEBI" id="CHEBI:15378"/>
        <dbReference type="ChEBI" id="CHEBI:30616"/>
        <dbReference type="ChEBI" id="CHEBI:58243"/>
        <dbReference type="ChEBI" id="CHEBI:58339"/>
        <dbReference type="ChEBI" id="CHEBI:456216"/>
        <dbReference type="EC" id="2.7.1.25"/>
    </reaction>
</comment>
<dbReference type="GO" id="GO:0010134">
    <property type="term" value="P:sulfate assimilation via adenylyl sulfate reduction"/>
    <property type="evidence" value="ECO:0007669"/>
    <property type="project" value="TreeGrafter"/>
</dbReference>
<dbReference type="CDD" id="cd02027">
    <property type="entry name" value="APSK"/>
    <property type="match status" value="1"/>
</dbReference>
<evidence type="ECO:0000256" key="8">
    <source>
        <dbReference type="ARBA" id="ARBA00022840"/>
    </source>
</evidence>
<dbReference type="EMBL" id="CP051487">
    <property type="protein sequence ID" value="QJC78457.1"/>
    <property type="molecule type" value="Genomic_DNA"/>
</dbReference>
<dbReference type="Proteomes" id="UP000501367">
    <property type="component" value="Chromosome"/>
</dbReference>
<dbReference type="InterPro" id="IPR002891">
    <property type="entry name" value="APS"/>
</dbReference>
<evidence type="ECO:0000256" key="6">
    <source>
        <dbReference type="ARBA" id="ARBA00022741"/>
    </source>
</evidence>
<evidence type="ECO:0000256" key="3">
    <source>
        <dbReference type="ARBA" id="ARBA00004806"/>
    </source>
</evidence>
<dbReference type="GO" id="GO:0019379">
    <property type="term" value="P:sulfate assimilation, phosphoadenylyl sulfate reduction by phosphoadenylyl-sulfate reductase (thioredoxin)"/>
    <property type="evidence" value="ECO:0007669"/>
    <property type="project" value="TreeGrafter"/>
</dbReference>
<keyword evidence="6 9" id="KW-0547">Nucleotide-binding</keyword>
<name>A0AAE6ZSM6_9PSED</name>
<accession>A0AAE6ZSM6</accession>
<dbReference type="PANTHER" id="PTHR42700:SF1">
    <property type="entry name" value="SULFATE ADENYLYLTRANSFERASE"/>
    <property type="match status" value="1"/>
</dbReference>
<dbReference type="FunFam" id="3.40.50.300:FF:000212">
    <property type="entry name" value="Adenylyl-sulfate kinase"/>
    <property type="match status" value="1"/>
</dbReference>
<comment type="function">
    <text evidence="2 9 10">Catalyzes the synthesis of activated sulfate.</text>
</comment>
<dbReference type="KEGG" id="pum:HGP31_09080"/>
<gene>
    <name evidence="9 12" type="primary">cysC</name>
    <name evidence="12" type="ORF">HGP31_09080</name>
</gene>
<dbReference type="Gene3D" id="3.40.50.300">
    <property type="entry name" value="P-loop containing nucleotide triphosphate hydrolases"/>
    <property type="match status" value="1"/>
</dbReference>
<evidence type="ECO:0000256" key="2">
    <source>
        <dbReference type="ARBA" id="ARBA00002632"/>
    </source>
</evidence>
<keyword evidence="7 9" id="KW-0418">Kinase</keyword>
<dbReference type="GO" id="GO:0004781">
    <property type="term" value="F:sulfate adenylyltransferase (ATP) activity"/>
    <property type="evidence" value="ECO:0007669"/>
    <property type="project" value="TreeGrafter"/>
</dbReference>
<feature type="domain" description="APS kinase" evidence="11">
    <location>
        <begin position="25"/>
        <end position="173"/>
    </location>
</feature>
<evidence type="ECO:0000256" key="9">
    <source>
        <dbReference type="HAMAP-Rule" id="MF_00065"/>
    </source>
</evidence>
<evidence type="ECO:0000256" key="1">
    <source>
        <dbReference type="ARBA" id="ARBA00001823"/>
    </source>
</evidence>
<dbReference type="PANTHER" id="PTHR42700">
    <property type="entry name" value="SULFATE ADENYLYLTRANSFERASE"/>
    <property type="match status" value="1"/>
</dbReference>
<proteinExistence type="inferred from homology"/>
<sequence>MKNNLTLHPESVSAQQRCDLKDQKPIVLWLTGLSGAGKSTIANALEVELHARQRHTYLLDGDNVRTRLCGDLGFSEEDRQENIRRISEVSRLFVESGLIVITAFISPSLRDRAMAREIIGESAFVEVYIATPLSECERRDPKGLYRKAREGLIKNFTGIDAIYEAPVNPDITINTVDESLHESIGRIIHYLDEKFSR</sequence>
<feature type="binding site" evidence="9">
    <location>
        <begin position="32"/>
        <end position="39"/>
    </location>
    <ligand>
        <name>ATP</name>
        <dbReference type="ChEBI" id="CHEBI:30616"/>
    </ligand>
</feature>
<organism evidence="12 13">
    <name type="scientific">Pseudomonas umsongensis</name>
    <dbReference type="NCBI Taxonomy" id="198618"/>
    <lineage>
        <taxon>Bacteria</taxon>
        <taxon>Pseudomonadati</taxon>
        <taxon>Pseudomonadota</taxon>
        <taxon>Gammaproteobacteria</taxon>
        <taxon>Pseudomonadales</taxon>
        <taxon>Pseudomonadaceae</taxon>
        <taxon>Pseudomonas</taxon>
    </lineage>
</organism>
<evidence type="ECO:0000313" key="12">
    <source>
        <dbReference type="EMBL" id="QJC78457.1"/>
    </source>
</evidence>
<dbReference type="InterPro" id="IPR050512">
    <property type="entry name" value="Sulf_AdTrans/APS_kinase"/>
</dbReference>
<evidence type="ECO:0000256" key="7">
    <source>
        <dbReference type="ARBA" id="ARBA00022777"/>
    </source>
</evidence>
<dbReference type="HAMAP" id="MF_00065">
    <property type="entry name" value="Adenylyl_sulf_kinase"/>
    <property type="match status" value="1"/>
</dbReference>
<dbReference type="NCBIfam" id="TIGR00455">
    <property type="entry name" value="apsK"/>
    <property type="match status" value="1"/>
</dbReference>
<dbReference type="GO" id="GO:0070814">
    <property type="term" value="P:hydrogen sulfide biosynthetic process"/>
    <property type="evidence" value="ECO:0007669"/>
    <property type="project" value="UniProtKB-UniRule"/>
</dbReference>
<evidence type="ECO:0000259" key="11">
    <source>
        <dbReference type="Pfam" id="PF01583"/>
    </source>
</evidence>
<dbReference type="InterPro" id="IPR059117">
    <property type="entry name" value="APS_kinase_dom"/>
</dbReference>
<dbReference type="GO" id="GO:0005524">
    <property type="term" value="F:ATP binding"/>
    <property type="evidence" value="ECO:0007669"/>
    <property type="project" value="UniProtKB-UniRule"/>
</dbReference>
<evidence type="ECO:0000256" key="5">
    <source>
        <dbReference type="ARBA" id="ARBA00022679"/>
    </source>
</evidence>
<feature type="active site" description="Phosphoserine intermediate" evidence="9">
    <location>
        <position position="106"/>
    </location>
</feature>
<dbReference type="EC" id="2.7.1.25" evidence="4 9"/>
<keyword evidence="5 9" id="KW-0808">Transferase</keyword>
<comment type="pathway">
    <text evidence="3 9 10">Sulfur metabolism; hydrogen sulfide biosynthesis; sulfite from sulfate: step 2/3.</text>
</comment>
<keyword evidence="9" id="KW-0597">Phosphoprotein</keyword>
<dbReference type="GeneID" id="72193727"/>
<dbReference type="GO" id="GO:0005737">
    <property type="term" value="C:cytoplasm"/>
    <property type="evidence" value="ECO:0007669"/>
    <property type="project" value="TreeGrafter"/>
</dbReference>
<dbReference type="GO" id="GO:0004020">
    <property type="term" value="F:adenylylsulfate kinase activity"/>
    <property type="evidence" value="ECO:0007669"/>
    <property type="project" value="UniProtKB-UniRule"/>
</dbReference>
<reference evidence="12 13" key="1">
    <citation type="submission" date="2020-04" db="EMBL/GenBank/DDBJ databases">
        <authorList>
            <person name="Yao Y."/>
            <person name="He Z."/>
        </authorList>
    </citation>
    <scope>NUCLEOTIDE SEQUENCE [LARGE SCALE GENOMIC DNA]</scope>
    <source>
        <strain evidence="12 13">CY-1</strain>
    </source>
</reference>
<evidence type="ECO:0000313" key="13">
    <source>
        <dbReference type="Proteomes" id="UP000501367"/>
    </source>
</evidence>